<evidence type="ECO:0000313" key="7">
    <source>
        <dbReference type="Proteomes" id="UP000309033"/>
    </source>
</evidence>
<comment type="caution">
    <text evidence="6">The sequence shown here is derived from an EMBL/GenBank/DDBJ whole genome shotgun (WGS) entry which is preliminary data.</text>
</comment>
<dbReference type="InterPro" id="IPR014043">
    <property type="entry name" value="Acyl_transferase_dom"/>
</dbReference>
<dbReference type="Gene3D" id="3.40.366.10">
    <property type="entry name" value="Malonyl-Coenzyme A Acyl Carrier Protein, domain 2"/>
    <property type="match status" value="1"/>
</dbReference>
<dbReference type="PANTHER" id="PTHR43775:SF51">
    <property type="entry name" value="INACTIVE PHENOLPHTHIOCEROL SYNTHESIS POLYKETIDE SYNTHASE TYPE I PKS1-RELATED"/>
    <property type="match status" value="1"/>
</dbReference>
<dbReference type="GO" id="GO:0006633">
    <property type="term" value="P:fatty acid biosynthetic process"/>
    <property type="evidence" value="ECO:0007669"/>
    <property type="project" value="TreeGrafter"/>
</dbReference>
<dbReference type="InterPro" id="IPR001227">
    <property type="entry name" value="Ac_transferase_dom_sf"/>
</dbReference>
<dbReference type="OrthoDB" id="4537517at2"/>
<dbReference type="InterPro" id="IPR009081">
    <property type="entry name" value="PP-bd_ACP"/>
</dbReference>
<keyword evidence="4" id="KW-0677">Repeat</keyword>
<organism evidence="6 7">
    <name type="scientific">Microbispora triticiradicis</name>
    <dbReference type="NCBI Taxonomy" id="2200763"/>
    <lineage>
        <taxon>Bacteria</taxon>
        <taxon>Bacillati</taxon>
        <taxon>Actinomycetota</taxon>
        <taxon>Actinomycetes</taxon>
        <taxon>Streptosporangiales</taxon>
        <taxon>Streptosporangiaceae</taxon>
        <taxon>Microbispora</taxon>
    </lineage>
</organism>
<dbReference type="InterPro" id="IPR015357">
    <property type="entry name" value="EryA2_docking"/>
</dbReference>
<dbReference type="SUPFAM" id="SSF52151">
    <property type="entry name" value="FabD/lysophospholipase-like"/>
    <property type="match status" value="1"/>
</dbReference>
<dbReference type="Pfam" id="PF00550">
    <property type="entry name" value="PP-binding"/>
    <property type="match status" value="1"/>
</dbReference>
<accession>A0A5R8YGV0</accession>
<dbReference type="GO" id="GO:0031177">
    <property type="term" value="F:phosphopantetheine binding"/>
    <property type="evidence" value="ECO:0007669"/>
    <property type="project" value="InterPro"/>
</dbReference>
<keyword evidence="3" id="KW-0808">Transferase</keyword>
<keyword evidence="7" id="KW-1185">Reference proteome</keyword>
<dbReference type="InterPro" id="IPR016035">
    <property type="entry name" value="Acyl_Trfase/lysoPLipase"/>
</dbReference>
<reference evidence="6" key="1">
    <citation type="submission" date="2019-05" db="EMBL/GenBank/DDBJ databases">
        <title>Isolation, diversity and antifungal activity of Actinobacteria from wheat.</title>
        <authorList>
            <person name="Yu B."/>
        </authorList>
    </citation>
    <scope>NUCLEOTIDE SEQUENCE [LARGE SCALE GENOMIC DNA]</scope>
    <source>
        <strain evidence="6">NEAU-HEGS1-5</strain>
    </source>
</reference>
<feature type="domain" description="Carrier" evidence="5">
    <location>
        <begin position="222"/>
        <end position="297"/>
    </location>
</feature>
<dbReference type="EMBL" id="VANP01000028">
    <property type="protein sequence ID" value="TLP50430.1"/>
    <property type="molecule type" value="Genomic_DNA"/>
</dbReference>
<dbReference type="GO" id="GO:0004312">
    <property type="term" value="F:fatty acid synthase activity"/>
    <property type="evidence" value="ECO:0007669"/>
    <property type="project" value="TreeGrafter"/>
</dbReference>
<dbReference type="PROSITE" id="PS50075">
    <property type="entry name" value="CARRIER"/>
    <property type="match status" value="1"/>
</dbReference>
<sequence length="385" mass="40855">SGQEAPVLALAERLAEQGRKTRRLRVSHAFHSHLMEPMLADFAEVAGSLDYAPASIPIVSTVTGGLADKGFGTAQYWVDQVRGAVRFADAVTTLAAQGVTRFVELGPDAVLTAMAQQTLDEADTAVFAATMRNERPEAGTVVAALGQLHTAGVPVDWQAFYAETGANRVDLPTYAFQRQRYWIDADRPNIGRMAVDLPPIDEDAAAALRQRLGGLSGVARAQAALDLVQEQVAVVLGHSSQEPVDADRALSELGFDSLAAIELRKRLSAMTGLSLPSTLVFDYPTCQAIAAYLDGEIGAGGSASPVFAELDALETALENCDVMGDESGRITARLEALLRRWQDSRVMGGIAATDNDFSYASDEELFAAIDSELGVDSPTVPSSGD</sequence>
<keyword evidence="6" id="KW-0012">Acyltransferase</keyword>
<evidence type="ECO:0000256" key="3">
    <source>
        <dbReference type="ARBA" id="ARBA00022679"/>
    </source>
</evidence>
<dbReference type="PANTHER" id="PTHR43775">
    <property type="entry name" value="FATTY ACID SYNTHASE"/>
    <property type="match status" value="1"/>
</dbReference>
<evidence type="ECO:0000259" key="5">
    <source>
        <dbReference type="PROSITE" id="PS50075"/>
    </source>
</evidence>
<proteinExistence type="predicted"/>
<dbReference type="InterPro" id="IPR020806">
    <property type="entry name" value="PKS_PP-bd"/>
</dbReference>
<dbReference type="AlphaFoldDB" id="A0A5R8YGV0"/>
<keyword evidence="2" id="KW-0597">Phosphoprotein</keyword>
<dbReference type="InterPro" id="IPR036736">
    <property type="entry name" value="ACP-like_sf"/>
</dbReference>
<evidence type="ECO:0000256" key="2">
    <source>
        <dbReference type="ARBA" id="ARBA00022553"/>
    </source>
</evidence>
<keyword evidence="1" id="KW-0596">Phosphopantetheine</keyword>
<dbReference type="SMART" id="SM00827">
    <property type="entry name" value="PKS_AT"/>
    <property type="match status" value="1"/>
</dbReference>
<dbReference type="SMART" id="SM01294">
    <property type="entry name" value="PKS_PP_betabranch"/>
    <property type="match status" value="1"/>
</dbReference>
<dbReference type="InterPro" id="IPR006162">
    <property type="entry name" value="Ppantetheine_attach_site"/>
</dbReference>
<dbReference type="SUPFAM" id="SSF47336">
    <property type="entry name" value="ACP-like"/>
    <property type="match status" value="1"/>
</dbReference>
<dbReference type="Pfam" id="PF00698">
    <property type="entry name" value="Acyl_transf_1"/>
    <property type="match status" value="1"/>
</dbReference>
<dbReference type="InterPro" id="IPR050091">
    <property type="entry name" value="PKS_NRPS_Biosynth_Enz"/>
</dbReference>
<evidence type="ECO:0000256" key="4">
    <source>
        <dbReference type="ARBA" id="ARBA00022737"/>
    </source>
</evidence>
<evidence type="ECO:0000313" key="6">
    <source>
        <dbReference type="EMBL" id="TLP50430.1"/>
    </source>
</evidence>
<protein>
    <submittedName>
        <fullName evidence="6">Acyltransferase domain-containing protein</fullName>
    </submittedName>
</protein>
<gene>
    <name evidence="6" type="ORF">FED44_35155</name>
</gene>
<dbReference type="PROSITE" id="PS00012">
    <property type="entry name" value="PHOSPHOPANTETHEINE"/>
    <property type="match status" value="1"/>
</dbReference>
<feature type="non-terminal residue" evidence="6">
    <location>
        <position position="1"/>
    </location>
</feature>
<dbReference type="Gene3D" id="3.30.70.3290">
    <property type="match status" value="1"/>
</dbReference>
<dbReference type="Pfam" id="PF09277">
    <property type="entry name" value="Erythro-docking"/>
    <property type="match status" value="1"/>
</dbReference>
<dbReference type="SMART" id="SM00823">
    <property type="entry name" value="PKS_PP"/>
    <property type="match status" value="1"/>
</dbReference>
<evidence type="ECO:0000256" key="1">
    <source>
        <dbReference type="ARBA" id="ARBA00022450"/>
    </source>
</evidence>
<dbReference type="FunFam" id="1.10.1200.10:FF:000007">
    <property type="entry name" value="Probable polyketide synthase pks17"/>
    <property type="match status" value="1"/>
</dbReference>
<name>A0A5R8YGV0_9ACTN</name>
<dbReference type="Proteomes" id="UP000309033">
    <property type="component" value="Unassembled WGS sequence"/>
</dbReference>
<dbReference type="Gene3D" id="1.10.1200.10">
    <property type="entry name" value="ACP-like"/>
    <property type="match status" value="1"/>
</dbReference>